<organism evidence="1 2">
    <name type="scientific">Amycolatopsis xylanica</name>
    <dbReference type="NCBI Taxonomy" id="589385"/>
    <lineage>
        <taxon>Bacteria</taxon>
        <taxon>Bacillati</taxon>
        <taxon>Actinomycetota</taxon>
        <taxon>Actinomycetes</taxon>
        <taxon>Pseudonocardiales</taxon>
        <taxon>Pseudonocardiaceae</taxon>
        <taxon>Amycolatopsis</taxon>
    </lineage>
</organism>
<keyword evidence="2" id="KW-1185">Reference proteome</keyword>
<dbReference type="InterPro" id="IPR046194">
    <property type="entry name" value="DUF6222"/>
</dbReference>
<evidence type="ECO:0000313" key="1">
    <source>
        <dbReference type="EMBL" id="SDX61574.1"/>
    </source>
</evidence>
<dbReference type="Proteomes" id="UP000199515">
    <property type="component" value="Unassembled WGS sequence"/>
</dbReference>
<dbReference type="STRING" id="589385.SAMN05421504_103264"/>
<reference evidence="1 2" key="1">
    <citation type="submission" date="2016-10" db="EMBL/GenBank/DDBJ databases">
        <authorList>
            <person name="de Groot N.N."/>
        </authorList>
    </citation>
    <scope>NUCLEOTIDE SEQUENCE [LARGE SCALE GENOMIC DNA]</scope>
    <source>
        <strain evidence="1 2">CPCC 202699</strain>
    </source>
</reference>
<dbReference type="AlphaFoldDB" id="A0A1H3D751"/>
<evidence type="ECO:0000313" key="2">
    <source>
        <dbReference type="Proteomes" id="UP000199515"/>
    </source>
</evidence>
<dbReference type="EMBL" id="FNON01000003">
    <property type="protein sequence ID" value="SDX61574.1"/>
    <property type="molecule type" value="Genomic_DNA"/>
</dbReference>
<accession>A0A1H3D751</accession>
<dbReference type="Pfam" id="PF19731">
    <property type="entry name" value="DUF6222"/>
    <property type="match status" value="1"/>
</dbReference>
<protein>
    <submittedName>
        <fullName evidence="1">Uncharacterized protein</fullName>
    </submittedName>
</protein>
<name>A0A1H3D751_9PSEU</name>
<sequence length="55" mass="6159">MTTNEASAETTETEEISLLMFQPAPVRTPQLARGLRWSDVVAEIERDKDRLGRAA</sequence>
<proteinExistence type="predicted"/>
<gene>
    <name evidence="1" type="ORF">SAMN05421504_103264</name>
</gene>
<dbReference type="RefSeq" id="WP_176968632.1">
    <property type="nucleotide sequence ID" value="NZ_FNON01000003.1"/>
</dbReference>